<dbReference type="InterPro" id="IPR000515">
    <property type="entry name" value="MetI-like"/>
</dbReference>
<comment type="similarity">
    <text evidence="7">Belongs to the binding-protein-dependent transport system permease family.</text>
</comment>
<evidence type="ECO:0000256" key="2">
    <source>
        <dbReference type="ARBA" id="ARBA00022448"/>
    </source>
</evidence>
<organism evidence="9 10">
    <name type="scientific">Homoserinimonas hongtaonis</name>
    <dbReference type="NCBI Taxonomy" id="2079791"/>
    <lineage>
        <taxon>Bacteria</taxon>
        <taxon>Bacillati</taxon>
        <taxon>Actinomycetota</taxon>
        <taxon>Actinomycetes</taxon>
        <taxon>Micrococcales</taxon>
        <taxon>Microbacteriaceae</taxon>
        <taxon>Homoserinimonas</taxon>
    </lineage>
</organism>
<sequence length="270" mass="29351">MTQAILTAQQPRPRARKVSPALRHLLVTVAYLVVIVGIWQIYVVAADVPVYLLPAPGAVWESLVDMSQQGLLWGNVVYTLRNILLGFVGGVLIGTALGYLLWASRWAREIAAPYIVVLQAAPKIAIAPLLVLWFGLGFESQLVLILMLSFFPMMVSMRLGLESISPDVETLGRLLAMGKWRYFRTVQLPGSMPELISGAKIAIIDAMTGAFLAEYISAQVGLGYLMVLGNSSYNTPMLIAAVLLTVVAGLAGFGAIGLAEKRLLRWRTAR</sequence>
<dbReference type="Proteomes" id="UP000244978">
    <property type="component" value="Unassembled WGS sequence"/>
</dbReference>
<feature type="transmembrane region" description="Helical" evidence="7">
    <location>
        <begin position="237"/>
        <end position="259"/>
    </location>
</feature>
<evidence type="ECO:0000256" key="7">
    <source>
        <dbReference type="RuleBase" id="RU363032"/>
    </source>
</evidence>
<dbReference type="GO" id="GO:0055085">
    <property type="term" value="P:transmembrane transport"/>
    <property type="evidence" value="ECO:0007669"/>
    <property type="project" value="InterPro"/>
</dbReference>
<keyword evidence="4 7" id="KW-0812">Transmembrane</keyword>
<gene>
    <name evidence="9" type="ORF">DF220_09130</name>
</gene>
<evidence type="ECO:0000256" key="1">
    <source>
        <dbReference type="ARBA" id="ARBA00004651"/>
    </source>
</evidence>
<dbReference type="SUPFAM" id="SSF161098">
    <property type="entry name" value="MetI-like"/>
    <property type="match status" value="1"/>
</dbReference>
<reference evidence="10" key="1">
    <citation type="submission" date="2018-04" db="EMBL/GenBank/DDBJ databases">
        <authorList>
            <person name="Liu S."/>
            <person name="Wang Z."/>
            <person name="Li J."/>
        </authorList>
    </citation>
    <scope>NUCLEOTIDE SEQUENCE [LARGE SCALE GENOMIC DNA]</scope>
    <source>
        <strain evidence="10">S1194</strain>
    </source>
</reference>
<comment type="caution">
    <text evidence="9">The sequence shown here is derived from an EMBL/GenBank/DDBJ whole genome shotgun (WGS) entry which is preliminary data.</text>
</comment>
<evidence type="ECO:0000256" key="4">
    <source>
        <dbReference type="ARBA" id="ARBA00022692"/>
    </source>
</evidence>
<evidence type="ECO:0000256" key="3">
    <source>
        <dbReference type="ARBA" id="ARBA00022475"/>
    </source>
</evidence>
<keyword evidence="6 7" id="KW-0472">Membrane</keyword>
<dbReference type="RefSeq" id="WP_108997789.1">
    <property type="nucleotide sequence ID" value="NZ_QEEX01000001.1"/>
</dbReference>
<protein>
    <submittedName>
        <fullName evidence="9">ABC transporter permease</fullName>
    </submittedName>
</protein>
<name>A0A2U1T258_9MICO</name>
<accession>A0A2U1T258</accession>
<dbReference type="InterPro" id="IPR035906">
    <property type="entry name" value="MetI-like_sf"/>
</dbReference>
<keyword evidence="2 7" id="KW-0813">Transport</keyword>
<dbReference type="Gene3D" id="1.10.3720.10">
    <property type="entry name" value="MetI-like"/>
    <property type="match status" value="1"/>
</dbReference>
<dbReference type="EMBL" id="QEEX01000001">
    <property type="protein sequence ID" value="PWB97971.1"/>
    <property type="molecule type" value="Genomic_DNA"/>
</dbReference>
<dbReference type="AlphaFoldDB" id="A0A2U1T258"/>
<dbReference type="PANTHER" id="PTHR30151">
    <property type="entry name" value="ALKANE SULFONATE ABC TRANSPORTER-RELATED, MEMBRANE SUBUNIT"/>
    <property type="match status" value="1"/>
</dbReference>
<keyword evidence="5 7" id="KW-1133">Transmembrane helix</keyword>
<comment type="subcellular location">
    <subcellularLocation>
        <location evidence="1 7">Cell membrane</location>
        <topology evidence="1 7">Multi-pass membrane protein</topology>
    </subcellularLocation>
</comment>
<keyword evidence="10" id="KW-1185">Reference proteome</keyword>
<dbReference type="GO" id="GO:0005886">
    <property type="term" value="C:plasma membrane"/>
    <property type="evidence" value="ECO:0007669"/>
    <property type="project" value="UniProtKB-SubCell"/>
</dbReference>
<evidence type="ECO:0000256" key="5">
    <source>
        <dbReference type="ARBA" id="ARBA00022989"/>
    </source>
</evidence>
<dbReference type="PANTHER" id="PTHR30151:SF0">
    <property type="entry name" value="ABC TRANSPORTER PERMEASE PROTEIN MJ0413-RELATED"/>
    <property type="match status" value="1"/>
</dbReference>
<evidence type="ECO:0000313" key="9">
    <source>
        <dbReference type="EMBL" id="PWB97971.1"/>
    </source>
</evidence>
<feature type="transmembrane region" description="Helical" evidence="7">
    <location>
        <begin position="21"/>
        <end position="42"/>
    </location>
</feature>
<keyword evidence="3" id="KW-1003">Cell membrane</keyword>
<dbReference type="PROSITE" id="PS50928">
    <property type="entry name" value="ABC_TM1"/>
    <property type="match status" value="1"/>
</dbReference>
<evidence type="ECO:0000259" key="8">
    <source>
        <dbReference type="PROSITE" id="PS50928"/>
    </source>
</evidence>
<proteinExistence type="inferred from homology"/>
<feature type="transmembrane region" description="Helical" evidence="7">
    <location>
        <begin position="83"/>
        <end position="102"/>
    </location>
</feature>
<dbReference type="CDD" id="cd06261">
    <property type="entry name" value="TM_PBP2"/>
    <property type="match status" value="1"/>
</dbReference>
<evidence type="ECO:0000256" key="6">
    <source>
        <dbReference type="ARBA" id="ARBA00023136"/>
    </source>
</evidence>
<feature type="domain" description="ABC transmembrane type-1" evidence="8">
    <location>
        <begin position="72"/>
        <end position="256"/>
    </location>
</feature>
<dbReference type="Pfam" id="PF00528">
    <property type="entry name" value="BPD_transp_1"/>
    <property type="match status" value="1"/>
</dbReference>
<evidence type="ECO:0000313" key="10">
    <source>
        <dbReference type="Proteomes" id="UP000244978"/>
    </source>
</evidence>